<dbReference type="NCBIfam" id="TIGR01727">
    <property type="entry name" value="oligo_HPY"/>
    <property type="match status" value="1"/>
</dbReference>
<keyword evidence="5" id="KW-0547">Nucleotide-binding</keyword>
<dbReference type="GO" id="GO:0015833">
    <property type="term" value="P:peptide transport"/>
    <property type="evidence" value="ECO:0007669"/>
    <property type="project" value="InterPro"/>
</dbReference>
<dbReference type="SMART" id="SM00382">
    <property type="entry name" value="AAA"/>
    <property type="match status" value="1"/>
</dbReference>
<evidence type="ECO:0000256" key="3">
    <source>
        <dbReference type="ARBA" id="ARBA00022448"/>
    </source>
</evidence>
<proteinExistence type="inferred from homology"/>
<keyword evidence="6 9" id="KW-0067">ATP-binding</keyword>
<dbReference type="InterPro" id="IPR003439">
    <property type="entry name" value="ABC_transporter-like_ATP-bd"/>
</dbReference>
<keyword evidence="7" id="KW-0472">Membrane</keyword>
<dbReference type="PANTHER" id="PTHR43297">
    <property type="entry name" value="OLIGOPEPTIDE TRANSPORT ATP-BINDING PROTEIN APPD"/>
    <property type="match status" value="1"/>
</dbReference>
<dbReference type="PROSITE" id="PS50893">
    <property type="entry name" value="ABC_TRANSPORTER_2"/>
    <property type="match status" value="1"/>
</dbReference>
<dbReference type="CDD" id="cd03257">
    <property type="entry name" value="ABC_NikE_OppD_transporters"/>
    <property type="match status" value="1"/>
</dbReference>
<evidence type="ECO:0000259" key="8">
    <source>
        <dbReference type="PROSITE" id="PS50893"/>
    </source>
</evidence>
<dbReference type="Pfam" id="PF00005">
    <property type="entry name" value="ABC_tran"/>
    <property type="match status" value="1"/>
</dbReference>
<keyword evidence="3" id="KW-0813">Transport</keyword>
<dbReference type="GO" id="GO:0005524">
    <property type="term" value="F:ATP binding"/>
    <property type="evidence" value="ECO:0007669"/>
    <property type="project" value="UniProtKB-KW"/>
</dbReference>
<dbReference type="AlphaFoldDB" id="A0A1M4U0F9"/>
<comment type="similarity">
    <text evidence="2">Belongs to the ABC transporter superfamily.</text>
</comment>
<dbReference type="Proteomes" id="UP000184485">
    <property type="component" value="Unassembled WGS sequence"/>
</dbReference>
<feature type="domain" description="ABC transporter" evidence="8">
    <location>
        <begin position="20"/>
        <end position="270"/>
    </location>
</feature>
<dbReference type="Gene3D" id="3.40.50.300">
    <property type="entry name" value="P-loop containing nucleotide triphosphate hydrolases"/>
    <property type="match status" value="1"/>
</dbReference>
<evidence type="ECO:0000256" key="1">
    <source>
        <dbReference type="ARBA" id="ARBA00004417"/>
    </source>
</evidence>
<dbReference type="SUPFAM" id="SSF52540">
    <property type="entry name" value="P-loop containing nucleoside triphosphate hydrolases"/>
    <property type="match status" value="1"/>
</dbReference>
<evidence type="ECO:0000313" key="10">
    <source>
        <dbReference type="Proteomes" id="UP000184485"/>
    </source>
</evidence>
<evidence type="ECO:0000256" key="7">
    <source>
        <dbReference type="ARBA" id="ARBA00023136"/>
    </source>
</evidence>
<dbReference type="PANTHER" id="PTHR43297:SF2">
    <property type="entry name" value="DIPEPTIDE TRANSPORT ATP-BINDING PROTEIN DPPD"/>
    <property type="match status" value="1"/>
</dbReference>
<evidence type="ECO:0000256" key="5">
    <source>
        <dbReference type="ARBA" id="ARBA00022741"/>
    </source>
</evidence>
<dbReference type="InterPro" id="IPR003593">
    <property type="entry name" value="AAA+_ATPase"/>
</dbReference>
<comment type="subcellular location">
    <subcellularLocation>
        <location evidence="1">Cell inner membrane</location>
        <topology evidence="1">Peripheral membrane protein</topology>
    </subcellularLocation>
</comment>
<evidence type="ECO:0000313" key="9">
    <source>
        <dbReference type="EMBL" id="SHE50189.1"/>
    </source>
</evidence>
<reference evidence="9 10" key="1">
    <citation type="submission" date="2016-11" db="EMBL/GenBank/DDBJ databases">
        <authorList>
            <person name="Jaros S."/>
            <person name="Januszkiewicz K."/>
            <person name="Wedrychowicz H."/>
        </authorList>
    </citation>
    <scope>NUCLEOTIDE SEQUENCE [LARGE SCALE GENOMIC DNA]</scope>
    <source>
        <strain evidence="9 10">DSM 19436</strain>
    </source>
</reference>
<gene>
    <name evidence="9" type="ORF">SAMN02745157_0313</name>
</gene>
<organism evidence="9 10">
    <name type="scientific">Kaistia soli DSM 19436</name>
    <dbReference type="NCBI Taxonomy" id="1122133"/>
    <lineage>
        <taxon>Bacteria</taxon>
        <taxon>Pseudomonadati</taxon>
        <taxon>Pseudomonadota</taxon>
        <taxon>Alphaproteobacteria</taxon>
        <taxon>Hyphomicrobiales</taxon>
        <taxon>Kaistiaceae</taxon>
        <taxon>Kaistia</taxon>
    </lineage>
</organism>
<dbReference type="STRING" id="1122133.SAMN02745157_0313"/>
<sequence length="371" mass="40406">MNDMTPTNLSGSMPLAAPFVRVKDLRVRFVSREATVRAVNGVTFDLARGEVLCVIGESGSGKSVMMRSLLRLHPKKRTVIEGSMQVGEHDIGAVSDRVLSKLRGSTISMIFQEPMTALDPLYTIGDQIVETVRRHEGLGREAAWARALELLELVRVPSPERRLKAYPHELSGGLRQRAMIAVALSCRPSLLLADEPTTALDASVQIQVLVLLRKLQREMEMSMIFVTHDLGVAAQIADKVAVMYAGRIIEYGTVADVLNRPQHPYTRAMLASTVKDQERGVQLEAIAGSPPDLRALPDGCSFLPRCGYAKPECAVAMPPETVDARGHMARCYRVGVEGQRLAFSAPAIQPSVCTNASQLAAARAEMLGRQA</sequence>
<dbReference type="InterPro" id="IPR050388">
    <property type="entry name" value="ABC_Ni/Peptide_Import"/>
</dbReference>
<dbReference type="FunFam" id="3.40.50.300:FF:000016">
    <property type="entry name" value="Oligopeptide ABC transporter ATP-binding component"/>
    <property type="match status" value="1"/>
</dbReference>
<evidence type="ECO:0000256" key="6">
    <source>
        <dbReference type="ARBA" id="ARBA00022840"/>
    </source>
</evidence>
<dbReference type="GO" id="GO:0016887">
    <property type="term" value="F:ATP hydrolysis activity"/>
    <property type="evidence" value="ECO:0007669"/>
    <property type="project" value="InterPro"/>
</dbReference>
<keyword evidence="4" id="KW-1003">Cell membrane</keyword>
<keyword evidence="10" id="KW-1185">Reference proteome</keyword>
<dbReference type="InterPro" id="IPR013563">
    <property type="entry name" value="Oligopep_ABC_C"/>
</dbReference>
<dbReference type="GO" id="GO:0055085">
    <property type="term" value="P:transmembrane transport"/>
    <property type="evidence" value="ECO:0007669"/>
    <property type="project" value="UniProtKB-ARBA"/>
</dbReference>
<evidence type="ECO:0000256" key="2">
    <source>
        <dbReference type="ARBA" id="ARBA00005417"/>
    </source>
</evidence>
<protein>
    <submittedName>
        <fullName evidence="9">Peptide/nickel transport system ATP-binding protein</fullName>
    </submittedName>
</protein>
<evidence type="ECO:0000256" key="4">
    <source>
        <dbReference type="ARBA" id="ARBA00022475"/>
    </source>
</evidence>
<dbReference type="GO" id="GO:0005886">
    <property type="term" value="C:plasma membrane"/>
    <property type="evidence" value="ECO:0007669"/>
    <property type="project" value="UniProtKB-SubCell"/>
</dbReference>
<dbReference type="InterPro" id="IPR027417">
    <property type="entry name" value="P-loop_NTPase"/>
</dbReference>
<name>A0A1M4U0F9_9HYPH</name>
<dbReference type="EMBL" id="FQUP01000001">
    <property type="protein sequence ID" value="SHE50189.1"/>
    <property type="molecule type" value="Genomic_DNA"/>
</dbReference>
<dbReference type="RefSeq" id="WP_244540112.1">
    <property type="nucleotide sequence ID" value="NZ_FQUP01000001.1"/>
</dbReference>
<accession>A0A1M4U0F9</accession>
<dbReference type="Pfam" id="PF08352">
    <property type="entry name" value="oligo_HPY"/>
    <property type="match status" value="1"/>
</dbReference>